<dbReference type="AlphaFoldDB" id="A0A658R4Q8"/>
<feature type="transmembrane region" description="Helical" evidence="7">
    <location>
        <begin position="506"/>
        <end position="524"/>
    </location>
</feature>
<dbReference type="SUPFAM" id="SSF103473">
    <property type="entry name" value="MFS general substrate transporter"/>
    <property type="match status" value="1"/>
</dbReference>
<dbReference type="PANTHER" id="PTHR43045">
    <property type="entry name" value="SHIKIMATE TRANSPORTER"/>
    <property type="match status" value="1"/>
</dbReference>
<feature type="transmembrane region" description="Helical" evidence="7">
    <location>
        <begin position="379"/>
        <end position="399"/>
    </location>
</feature>
<feature type="transmembrane region" description="Helical" evidence="7">
    <location>
        <begin position="292"/>
        <end position="311"/>
    </location>
</feature>
<feature type="transmembrane region" description="Helical" evidence="7">
    <location>
        <begin position="435"/>
        <end position="461"/>
    </location>
</feature>
<keyword evidence="2" id="KW-0813">Transport</keyword>
<organism evidence="9 10">
    <name type="scientific">Caballeronia concitans</name>
    <dbReference type="NCBI Taxonomy" id="1777133"/>
    <lineage>
        <taxon>Bacteria</taxon>
        <taxon>Pseudomonadati</taxon>
        <taxon>Pseudomonadota</taxon>
        <taxon>Betaproteobacteria</taxon>
        <taxon>Burkholderiales</taxon>
        <taxon>Burkholderiaceae</taxon>
        <taxon>Caballeronia</taxon>
    </lineage>
</organism>
<dbReference type="PROSITE" id="PS00217">
    <property type="entry name" value="SUGAR_TRANSPORT_2"/>
    <property type="match status" value="1"/>
</dbReference>
<gene>
    <name evidence="9" type="ORF">AWB72_05125</name>
</gene>
<accession>A0A658R4Q8</accession>
<feature type="transmembrane region" description="Helical" evidence="7">
    <location>
        <begin position="259"/>
        <end position="280"/>
    </location>
</feature>
<keyword evidence="5 7" id="KW-1133">Transmembrane helix</keyword>
<dbReference type="EMBL" id="FCNV02000016">
    <property type="protein sequence ID" value="SAL49078.1"/>
    <property type="molecule type" value="Genomic_DNA"/>
</dbReference>
<protein>
    <submittedName>
        <fullName evidence="9">MFS transporter</fullName>
    </submittedName>
</protein>
<dbReference type="Pfam" id="PF07690">
    <property type="entry name" value="MFS_1"/>
    <property type="match status" value="1"/>
</dbReference>
<keyword evidence="10" id="KW-1185">Reference proteome</keyword>
<dbReference type="PROSITE" id="PS50850">
    <property type="entry name" value="MFS"/>
    <property type="match status" value="1"/>
</dbReference>
<feature type="transmembrane region" description="Helical" evidence="7">
    <location>
        <begin position="134"/>
        <end position="153"/>
    </location>
</feature>
<dbReference type="Proteomes" id="UP000198263">
    <property type="component" value="Unassembled WGS sequence"/>
</dbReference>
<feature type="transmembrane region" description="Helical" evidence="7">
    <location>
        <begin position="192"/>
        <end position="211"/>
    </location>
</feature>
<sequence length="541" mass="58038">MMRRALRVRSCLTAKKRKTIMGEKRNEIHDESRVSTYDTETLCIRFIGGIFVPNLTEPCPGSYLGPIASVRPAPLLKPQGSGNYHLMFPFTMNPDALNPDLGTLVGTRSARPASNVRRAVTTAVLGQILEWYDFFLYGTAAALVFGKLFFPVGTDPLTGTIAAFGGFTVGFIARPIGGVLCGHIGDRHGRKVVMMLTLLTMGTATVLMGVLPTYQQVGIAAPVMLVLLRTLQGLAAGGEWSGSILLIHENAPQSKRGALSAWSPCGAALGFVLSTAAFLLVQNLPAGDFQSWGWRLPFLASAALVLLGLWMRRSVGESAAFAEAKATRHGSRMPVIEVVRQCPREVLTVFGLRFGEGAASYLFFAFSIAYGQFLGIKSSWILSGLCISMLLSIPVSLFFGWATDKVGRKPVYLAGAIAIVLVGWPYFALLGSGEYWKVVAALVLTNSITLGILQGAQPAFISEMLPVHLRFSGLGIGREVSSVLGGGLSPMIATMLLAHYHSAMPVAIYLGVLGLTTVVATLLARETFPKAMRADGRRQPE</sequence>
<feature type="transmembrane region" description="Helical" evidence="7">
    <location>
        <begin position="350"/>
        <end position="373"/>
    </location>
</feature>
<feature type="transmembrane region" description="Helical" evidence="7">
    <location>
        <begin position="159"/>
        <end position="180"/>
    </location>
</feature>
<keyword evidence="6 7" id="KW-0472">Membrane</keyword>
<dbReference type="Gene3D" id="1.20.1250.20">
    <property type="entry name" value="MFS general substrate transporter like domains"/>
    <property type="match status" value="2"/>
</dbReference>
<feature type="transmembrane region" description="Helical" evidence="7">
    <location>
        <begin position="482"/>
        <end position="500"/>
    </location>
</feature>
<dbReference type="InterPro" id="IPR020846">
    <property type="entry name" value="MFS_dom"/>
</dbReference>
<evidence type="ECO:0000256" key="3">
    <source>
        <dbReference type="ARBA" id="ARBA00022475"/>
    </source>
</evidence>
<reference evidence="9 10" key="1">
    <citation type="submission" date="2016-01" db="EMBL/GenBank/DDBJ databases">
        <authorList>
            <person name="Peeters C."/>
        </authorList>
    </citation>
    <scope>NUCLEOTIDE SEQUENCE [LARGE SCALE GENOMIC DNA]</scope>
    <source>
        <strain evidence="9">LMG 29315</strain>
    </source>
</reference>
<dbReference type="InterPro" id="IPR036259">
    <property type="entry name" value="MFS_trans_sf"/>
</dbReference>
<evidence type="ECO:0000256" key="2">
    <source>
        <dbReference type="ARBA" id="ARBA00022448"/>
    </source>
</evidence>
<keyword evidence="4 7" id="KW-0812">Transmembrane</keyword>
<evidence type="ECO:0000256" key="4">
    <source>
        <dbReference type="ARBA" id="ARBA00022692"/>
    </source>
</evidence>
<evidence type="ECO:0000313" key="10">
    <source>
        <dbReference type="Proteomes" id="UP000198263"/>
    </source>
</evidence>
<evidence type="ECO:0000256" key="7">
    <source>
        <dbReference type="SAM" id="Phobius"/>
    </source>
</evidence>
<keyword evidence="3" id="KW-1003">Cell membrane</keyword>
<dbReference type="GO" id="GO:0022857">
    <property type="term" value="F:transmembrane transporter activity"/>
    <property type="evidence" value="ECO:0007669"/>
    <property type="project" value="InterPro"/>
</dbReference>
<dbReference type="CDD" id="cd17369">
    <property type="entry name" value="MFS_ShiA_like"/>
    <property type="match status" value="1"/>
</dbReference>
<evidence type="ECO:0000256" key="5">
    <source>
        <dbReference type="ARBA" id="ARBA00022989"/>
    </source>
</evidence>
<dbReference type="InterPro" id="IPR011701">
    <property type="entry name" value="MFS"/>
</dbReference>
<evidence type="ECO:0000256" key="1">
    <source>
        <dbReference type="ARBA" id="ARBA00004651"/>
    </source>
</evidence>
<feature type="transmembrane region" description="Helical" evidence="7">
    <location>
        <begin position="411"/>
        <end position="429"/>
    </location>
</feature>
<feature type="domain" description="Major facilitator superfamily (MFS) profile" evidence="8">
    <location>
        <begin position="119"/>
        <end position="528"/>
    </location>
</feature>
<dbReference type="GO" id="GO:0005886">
    <property type="term" value="C:plasma membrane"/>
    <property type="evidence" value="ECO:0007669"/>
    <property type="project" value="UniProtKB-SubCell"/>
</dbReference>
<comment type="subcellular location">
    <subcellularLocation>
        <location evidence="1">Cell membrane</location>
        <topology evidence="1">Multi-pass membrane protein</topology>
    </subcellularLocation>
</comment>
<evidence type="ECO:0000256" key="6">
    <source>
        <dbReference type="ARBA" id="ARBA00023136"/>
    </source>
</evidence>
<evidence type="ECO:0000259" key="8">
    <source>
        <dbReference type="PROSITE" id="PS50850"/>
    </source>
</evidence>
<feature type="transmembrane region" description="Helical" evidence="7">
    <location>
        <begin position="217"/>
        <end position="238"/>
    </location>
</feature>
<comment type="caution">
    <text evidence="9">The sequence shown here is derived from an EMBL/GenBank/DDBJ whole genome shotgun (WGS) entry which is preliminary data.</text>
</comment>
<dbReference type="PANTHER" id="PTHR43045:SF1">
    <property type="entry name" value="SHIKIMATE TRANSPORTER"/>
    <property type="match status" value="1"/>
</dbReference>
<proteinExistence type="predicted"/>
<name>A0A658R4Q8_9BURK</name>
<dbReference type="InterPro" id="IPR005829">
    <property type="entry name" value="Sugar_transporter_CS"/>
</dbReference>
<evidence type="ECO:0000313" key="9">
    <source>
        <dbReference type="EMBL" id="SAL49078.1"/>
    </source>
</evidence>